<keyword evidence="11" id="KW-1185">Reference proteome</keyword>
<dbReference type="AlphaFoldDB" id="A0A2K1IH20"/>
<dbReference type="PANTHER" id="PTHR23315">
    <property type="entry name" value="U BOX DOMAIN-CONTAINING"/>
    <property type="match status" value="1"/>
</dbReference>
<reference evidence="9 11" key="2">
    <citation type="journal article" date="2018" name="Plant J.">
        <title>The Physcomitrella patens chromosome-scale assembly reveals moss genome structure and evolution.</title>
        <authorList>
            <person name="Lang D."/>
            <person name="Ullrich K.K."/>
            <person name="Murat F."/>
            <person name="Fuchs J."/>
            <person name="Jenkins J."/>
            <person name="Haas F.B."/>
            <person name="Piednoel M."/>
            <person name="Gundlach H."/>
            <person name="Van Bel M."/>
            <person name="Meyberg R."/>
            <person name="Vives C."/>
            <person name="Morata J."/>
            <person name="Symeonidi A."/>
            <person name="Hiss M."/>
            <person name="Muchero W."/>
            <person name="Kamisugi Y."/>
            <person name="Saleh O."/>
            <person name="Blanc G."/>
            <person name="Decker E.L."/>
            <person name="van Gessel N."/>
            <person name="Grimwood J."/>
            <person name="Hayes R.D."/>
            <person name="Graham S.W."/>
            <person name="Gunter L.E."/>
            <person name="McDaniel S.F."/>
            <person name="Hoernstein S.N.W."/>
            <person name="Larsson A."/>
            <person name="Li F.W."/>
            <person name="Perroud P.F."/>
            <person name="Phillips J."/>
            <person name="Ranjan P."/>
            <person name="Rokshar D.S."/>
            <person name="Rothfels C.J."/>
            <person name="Schneider L."/>
            <person name="Shu S."/>
            <person name="Stevenson D.W."/>
            <person name="Thummler F."/>
            <person name="Tillich M."/>
            <person name="Villarreal Aguilar J.C."/>
            <person name="Widiez T."/>
            <person name="Wong G.K."/>
            <person name="Wymore A."/>
            <person name="Zhang Y."/>
            <person name="Zimmer A.D."/>
            <person name="Quatrano R.S."/>
            <person name="Mayer K.F.X."/>
            <person name="Goodstein D."/>
            <person name="Casacuberta J.M."/>
            <person name="Vandepoele K."/>
            <person name="Reski R."/>
            <person name="Cuming A.C."/>
            <person name="Tuskan G.A."/>
            <person name="Maumus F."/>
            <person name="Salse J."/>
            <person name="Schmutz J."/>
            <person name="Rensing S.A."/>
        </authorList>
    </citation>
    <scope>NUCLEOTIDE SEQUENCE [LARGE SCALE GENOMIC DNA]</scope>
    <source>
        <strain evidence="10 11">cv. Gransden 2004</strain>
    </source>
</reference>
<dbReference type="RefSeq" id="XP_024363847.2">
    <property type="nucleotide sequence ID" value="XM_024508079.2"/>
</dbReference>
<dbReference type="PROSITE" id="PS51698">
    <property type="entry name" value="U_BOX"/>
    <property type="match status" value="1"/>
</dbReference>
<dbReference type="SMART" id="SM00185">
    <property type="entry name" value="ARM"/>
    <property type="match status" value="6"/>
</dbReference>
<feature type="repeat" description="ARM" evidence="6">
    <location>
        <begin position="669"/>
        <end position="711"/>
    </location>
</feature>
<evidence type="ECO:0000313" key="9">
    <source>
        <dbReference type="EMBL" id="PNR28577.1"/>
    </source>
</evidence>
<evidence type="ECO:0000256" key="4">
    <source>
        <dbReference type="ARBA" id="ARBA00022679"/>
    </source>
</evidence>
<dbReference type="SMART" id="SM00504">
    <property type="entry name" value="Ubox"/>
    <property type="match status" value="1"/>
</dbReference>
<dbReference type="Gene3D" id="1.25.10.10">
    <property type="entry name" value="Leucine-rich Repeat Variant"/>
    <property type="match status" value="3"/>
</dbReference>
<sequence>MERSCRLGRTAWSDVEGTPTLSPSARFVTPLVSLLMSSRAHRLLWMVALLLQQEIPPLTMKKAGEEKDGVSEMESGEGGNHSPDLETHEEILNLISWAALLTRSVLCCKRTFDDLLERIVQTGSFFASLGKLDQDILLKAVGTNLEGIAASLRPVLELIDLCREPSLRLHLLLQHEEILKRAALLGGIVGHKVEDLINELTRISVDLEQKPLKKAVNAAFQLQHVLYAIDDSDRDAYDKIYLLVQKRQPTKDSNISSSEVSYVNGEPLQLFSEMLVRGALSGATANHRYIMPDDAELKSIREKVSMGNINAFEDQDVVEGMQCTPPRKARVSVHVGVWTRPQPLSIGDSIITSPRVLWEIDTPTEFSPDDQDSLETYGFNVEGSSKESAVKDSKGKIGLKMRLDTGSTKFEYPPPPKIQDVSTDNLEPLPYSRVPRRISFIPGQEGGQRKQSYLEGIQSPVQKCRRQSRRSYLLAGEDAPWEYLCPITRELMVDPVTLSTGQTYDRAPITTWINNGHYTCPVTGLTITSTDLVPNHALRHAIGRWADDHAIKLPESMPVPAIVQRIVAPTQRLLEWGQCLPDAKAPVVVAVRSLYRGNSREQEAALEEIYTIAKDGGEESRCIIAEVGVIPALIFLLQNGTLLARELAAKCLRFLCRSTNTMITQAATSGIPFLVSLLHQGTLDACEAAAGALVNLSARNEANKLTIAAAGAIPWLIRMLDGKGMFSSFTTQEIASAALCNLAVNEQNRDEVAKGGAIPKLIQVVSDCPTPEAGEYAAHALGSLSCDNFENASLMIAAGAAEVLIAMAGPGTPWTQEAAARAIRNISFHESLRPALVEAGAVQQLNALLEYSTPRAADAATAALWNLTPYRPTNLDETFAQDEQEHQHEQPEKKEDEQDSEEISGRAESD</sequence>
<dbReference type="Gene3D" id="3.30.40.10">
    <property type="entry name" value="Zinc/RING finger domain, C3HC4 (zinc finger)"/>
    <property type="match status" value="1"/>
</dbReference>
<evidence type="ECO:0000256" key="7">
    <source>
        <dbReference type="SAM" id="MobiDB-lite"/>
    </source>
</evidence>
<dbReference type="PaxDb" id="3218-PP1S323_58V6.1"/>
<dbReference type="InterPro" id="IPR016024">
    <property type="entry name" value="ARM-type_fold"/>
</dbReference>
<evidence type="ECO:0000256" key="2">
    <source>
        <dbReference type="ARBA" id="ARBA00004906"/>
    </source>
</evidence>
<keyword evidence="5" id="KW-0833">Ubl conjugation pathway</keyword>
<evidence type="ECO:0000256" key="6">
    <source>
        <dbReference type="PROSITE-ProRule" id="PRU00259"/>
    </source>
</evidence>
<evidence type="ECO:0000313" key="10">
    <source>
        <dbReference type="EnsemblPlants" id="Pp3c24_16470V3.1"/>
    </source>
</evidence>
<dbReference type="InterPro" id="IPR013083">
    <property type="entry name" value="Znf_RING/FYVE/PHD"/>
</dbReference>
<comment type="catalytic activity">
    <reaction evidence="1">
        <text>S-ubiquitinyl-[E2 ubiquitin-conjugating enzyme]-L-cysteine + [acceptor protein]-L-lysine = [E2 ubiquitin-conjugating enzyme]-L-cysteine + N(6)-ubiquitinyl-[acceptor protein]-L-lysine.</text>
        <dbReference type="EC" id="2.3.2.27"/>
    </reaction>
</comment>
<dbReference type="EnsemblPlants" id="Pp3c24_16470V3.2">
    <property type="protein sequence ID" value="Pp3c24_16470V3.2"/>
    <property type="gene ID" value="Pp3c24_16470"/>
</dbReference>
<proteinExistence type="predicted"/>
<protein>
    <recommendedName>
        <fullName evidence="3">RING-type E3 ubiquitin transferase</fullName>
        <ecNumber evidence="3">2.3.2.27</ecNumber>
    </recommendedName>
</protein>
<dbReference type="GO" id="GO:0005634">
    <property type="term" value="C:nucleus"/>
    <property type="evidence" value="ECO:0000318"/>
    <property type="project" value="GO_Central"/>
</dbReference>
<dbReference type="PANTHER" id="PTHR23315:SF111">
    <property type="entry name" value="U-BOX DOMAIN-CONTAINING PROTEIN 14"/>
    <property type="match status" value="1"/>
</dbReference>
<dbReference type="EnsemblPlants" id="Pp3c24_16470V3.1">
    <property type="protein sequence ID" value="Pp3c24_16470V3.1"/>
    <property type="gene ID" value="Pp3c24_16470"/>
</dbReference>
<feature type="region of interest" description="Disordered" evidence="7">
    <location>
        <begin position="874"/>
        <end position="910"/>
    </location>
</feature>
<dbReference type="PROSITE" id="PS50176">
    <property type="entry name" value="ARM_REPEAT"/>
    <property type="match status" value="2"/>
</dbReference>
<evidence type="ECO:0000256" key="3">
    <source>
        <dbReference type="ARBA" id="ARBA00012483"/>
    </source>
</evidence>
<dbReference type="GeneID" id="112276619"/>
<dbReference type="UniPathway" id="UPA00143"/>
<dbReference type="Gramene" id="Pp3c24_16470V3.2">
    <property type="protein sequence ID" value="Pp3c24_16470V3.2"/>
    <property type="gene ID" value="Pp3c24_16470"/>
</dbReference>
<reference evidence="9 11" key="1">
    <citation type="journal article" date="2008" name="Science">
        <title>The Physcomitrella genome reveals evolutionary insights into the conquest of land by plants.</title>
        <authorList>
            <person name="Rensing S."/>
            <person name="Lang D."/>
            <person name="Zimmer A."/>
            <person name="Terry A."/>
            <person name="Salamov A."/>
            <person name="Shapiro H."/>
            <person name="Nishiyama T."/>
            <person name="Perroud P.-F."/>
            <person name="Lindquist E."/>
            <person name="Kamisugi Y."/>
            <person name="Tanahashi T."/>
            <person name="Sakakibara K."/>
            <person name="Fujita T."/>
            <person name="Oishi K."/>
            <person name="Shin-I T."/>
            <person name="Kuroki Y."/>
            <person name="Toyoda A."/>
            <person name="Suzuki Y."/>
            <person name="Hashimoto A."/>
            <person name="Yamaguchi K."/>
            <person name="Sugano A."/>
            <person name="Kohara Y."/>
            <person name="Fujiyama A."/>
            <person name="Anterola A."/>
            <person name="Aoki S."/>
            <person name="Ashton N."/>
            <person name="Barbazuk W.B."/>
            <person name="Barker E."/>
            <person name="Bennetzen J."/>
            <person name="Bezanilla M."/>
            <person name="Blankenship R."/>
            <person name="Cho S.H."/>
            <person name="Dutcher S."/>
            <person name="Estelle M."/>
            <person name="Fawcett J.A."/>
            <person name="Gundlach H."/>
            <person name="Hanada K."/>
            <person name="Heyl A."/>
            <person name="Hicks K.A."/>
            <person name="Hugh J."/>
            <person name="Lohr M."/>
            <person name="Mayer K."/>
            <person name="Melkozernov A."/>
            <person name="Murata T."/>
            <person name="Nelson D."/>
            <person name="Pils B."/>
            <person name="Prigge M."/>
            <person name="Reiss B."/>
            <person name="Renner T."/>
            <person name="Rombauts S."/>
            <person name="Rushton P."/>
            <person name="Sanderfoot A."/>
            <person name="Schween G."/>
            <person name="Shiu S.-H."/>
            <person name="Stueber K."/>
            <person name="Theodoulou F.L."/>
            <person name="Tu H."/>
            <person name="Van de Peer Y."/>
            <person name="Verrier P.J."/>
            <person name="Waters E."/>
            <person name="Wood A."/>
            <person name="Yang L."/>
            <person name="Cove D."/>
            <person name="Cuming A."/>
            <person name="Hasebe M."/>
            <person name="Lucas S."/>
            <person name="Mishler D.B."/>
            <person name="Reski R."/>
            <person name="Grigoriev I."/>
            <person name="Quatrano R.S."/>
            <person name="Boore J.L."/>
        </authorList>
    </citation>
    <scope>NUCLEOTIDE SEQUENCE [LARGE SCALE GENOMIC DNA]</scope>
    <source>
        <strain evidence="10 11">cv. Gransden 2004</strain>
    </source>
</reference>
<dbReference type="InterPro" id="IPR045210">
    <property type="entry name" value="RING-Ubox_PUB"/>
</dbReference>
<feature type="repeat" description="ARM" evidence="6">
    <location>
        <begin position="711"/>
        <end position="757"/>
    </location>
</feature>
<dbReference type="CDD" id="cd16664">
    <property type="entry name" value="RING-Ubox_PUB"/>
    <property type="match status" value="1"/>
</dbReference>
<dbReference type="EC" id="2.3.2.27" evidence="3"/>
<dbReference type="InterPro" id="IPR000225">
    <property type="entry name" value="Armadillo"/>
</dbReference>
<gene>
    <name evidence="10" type="primary">LOC112276619</name>
    <name evidence="9" type="ORF">PHYPA_029169</name>
</gene>
<dbReference type="GO" id="GO:0061630">
    <property type="term" value="F:ubiquitin protein ligase activity"/>
    <property type="evidence" value="ECO:0007669"/>
    <property type="project" value="UniProtKB-EC"/>
</dbReference>
<evidence type="ECO:0000259" key="8">
    <source>
        <dbReference type="PROSITE" id="PS51698"/>
    </source>
</evidence>
<dbReference type="Pfam" id="PF04564">
    <property type="entry name" value="U-box"/>
    <property type="match status" value="1"/>
</dbReference>
<comment type="pathway">
    <text evidence="2">Protein modification; protein ubiquitination.</text>
</comment>
<accession>A0A2K1IH20</accession>
<feature type="domain" description="U-box" evidence="8">
    <location>
        <begin position="478"/>
        <end position="552"/>
    </location>
</feature>
<dbReference type="Proteomes" id="UP000006727">
    <property type="component" value="Chromosome 24"/>
</dbReference>
<dbReference type="EMBL" id="ABEU02000024">
    <property type="protein sequence ID" value="PNR28577.1"/>
    <property type="molecule type" value="Genomic_DNA"/>
</dbReference>
<dbReference type="InterPro" id="IPR011989">
    <property type="entry name" value="ARM-like"/>
</dbReference>
<evidence type="ECO:0000256" key="5">
    <source>
        <dbReference type="ARBA" id="ARBA00022786"/>
    </source>
</evidence>
<dbReference type="GO" id="GO:0016567">
    <property type="term" value="P:protein ubiquitination"/>
    <property type="evidence" value="ECO:0007669"/>
    <property type="project" value="UniProtKB-UniPathway"/>
</dbReference>
<reference evidence="10" key="3">
    <citation type="submission" date="2020-12" db="UniProtKB">
        <authorList>
            <consortium name="EnsemblPlants"/>
        </authorList>
    </citation>
    <scope>IDENTIFICATION</scope>
</reference>
<dbReference type="FunFam" id="3.30.40.10:FF:000442">
    <property type="entry name" value="RING-type E3 ubiquitin transferase"/>
    <property type="match status" value="1"/>
</dbReference>
<dbReference type="InterPro" id="IPR003613">
    <property type="entry name" value="Ubox_domain"/>
</dbReference>
<feature type="compositionally biased region" description="Basic and acidic residues" evidence="7">
    <location>
        <begin position="883"/>
        <end position="896"/>
    </location>
</feature>
<dbReference type="SUPFAM" id="SSF57850">
    <property type="entry name" value="RING/U-box"/>
    <property type="match status" value="1"/>
</dbReference>
<dbReference type="SUPFAM" id="SSF48371">
    <property type="entry name" value="ARM repeat"/>
    <property type="match status" value="1"/>
</dbReference>
<dbReference type="Gramene" id="Pp3c24_16470V3.1">
    <property type="protein sequence ID" value="Pp3c24_16470V3.1"/>
    <property type="gene ID" value="Pp3c24_16470"/>
</dbReference>
<feature type="region of interest" description="Disordered" evidence="7">
    <location>
        <begin position="63"/>
        <end position="83"/>
    </location>
</feature>
<name>A0A2K1IH20_PHYPA</name>
<organism evidence="9">
    <name type="scientific">Physcomitrium patens</name>
    <name type="common">Spreading-leaved earth moss</name>
    <name type="synonym">Physcomitrella patens</name>
    <dbReference type="NCBI Taxonomy" id="3218"/>
    <lineage>
        <taxon>Eukaryota</taxon>
        <taxon>Viridiplantae</taxon>
        <taxon>Streptophyta</taxon>
        <taxon>Embryophyta</taxon>
        <taxon>Bryophyta</taxon>
        <taxon>Bryophytina</taxon>
        <taxon>Bryopsida</taxon>
        <taxon>Funariidae</taxon>
        <taxon>Funariales</taxon>
        <taxon>Funariaceae</taxon>
        <taxon>Physcomitrium</taxon>
    </lineage>
</organism>
<evidence type="ECO:0000313" key="11">
    <source>
        <dbReference type="Proteomes" id="UP000006727"/>
    </source>
</evidence>
<evidence type="ECO:0000256" key="1">
    <source>
        <dbReference type="ARBA" id="ARBA00000900"/>
    </source>
</evidence>
<keyword evidence="4" id="KW-0808">Transferase</keyword>
<dbReference type="GO" id="GO:0005737">
    <property type="term" value="C:cytoplasm"/>
    <property type="evidence" value="ECO:0000318"/>
    <property type="project" value="GO_Central"/>
</dbReference>
<feature type="region of interest" description="Disordered" evidence="7">
    <location>
        <begin position="406"/>
        <end position="426"/>
    </location>
</feature>